<accession>A0AAV7VP91</accession>
<organism evidence="1 2">
    <name type="scientific">Pleurodeles waltl</name>
    <name type="common">Iberian ribbed newt</name>
    <dbReference type="NCBI Taxonomy" id="8319"/>
    <lineage>
        <taxon>Eukaryota</taxon>
        <taxon>Metazoa</taxon>
        <taxon>Chordata</taxon>
        <taxon>Craniata</taxon>
        <taxon>Vertebrata</taxon>
        <taxon>Euteleostomi</taxon>
        <taxon>Amphibia</taxon>
        <taxon>Batrachia</taxon>
        <taxon>Caudata</taxon>
        <taxon>Salamandroidea</taxon>
        <taxon>Salamandridae</taxon>
        <taxon>Pleurodelinae</taxon>
        <taxon>Pleurodeles</taxon>
    </lineage>
</organism>
<reference evidence="1" key="1">
    <citation type="journal article" date="2022" name="bioRxiv">
        <title>Sequencing and chromosome-scale assembly of the giantPleurodeles waltlgenome.</title>
        <authorList>
            <person name="Brown T."/>
            <person name="Elewa A."/>
            <person name="Iarovenko S."/>
            <person name="Subramanian E."/>
            <person name="Araus A.J."/>
            <person name="Petzold A."/>
            <person name="Susuki M."/>
            <person name="Suzuki K.-i.T."/>
            <person name="Hayashi T."/>
            <person name="Toyoda A."/>
            <person name="Oliveira C."/>
            <person name="Osipova E."/>
            <person name="Leigh N.D."/>
            <person name="Simon A."/>
            <person name="Yun M.H."/>
        </authorList>
    </citation>
    <scope>NUCLEOTIDE SEQUENCE</scope>
    <source>
        <strain evidence="1">20211129_DDA</strain>
        <tissue evidence="1">Liver</tissue>
    </source>
</reference>
<keyword evidence="2" id="KW-1185">Reference proteome</keyword>
<comment type="caution">
    <text evidence="1">The sequence shown here is derived from an EMBL/GenBank/DDBJ whole genome shotgun (WGS) entry which is preliminary data.</text>
</comment>
<dbReference type="AlphaFoldDB" id="A0AAV7VP91"/>
<gene>
    <name evidence="1" type="ORF">NDU88_007279</name>
</gene>
<sequence>MELQPHPSALRRDRHFPLQNKIGNFRSRYNVFSPIPGSTHKDISCYHDEKSLVDDCTDIRGEKFSCPLHSIPSSSPN</sequence>
<evidence type="ECO:0000313" key="1">
    <source>
        <dbReference type="EMBL" id="KAJ1203494.1"/>
    </source>
</evidence>
<proteinExistence type="predicted"/>
<dbReference type="Proteomes" id="UP001066276">
    <property type="component" value="Chromosome 2_1"/>
</dbReference>
<name>A0AAV7VP91_PLEWA</name>
<protein>
    <submittedName>
        <fullName evidence="1">Uncharacterized protein</fullName>
    </submittedName>
</protein>
<evidence type="ECO:0000313" key="2">
    <source>
        <dbReference type="Proteomes" id="UP001066276"/>
    </source>
</evidence>
<dbReference type="EMBL" id="JANPWB010000003">
    <property type="protein sequence ID" value="KAJ1203494.1"/>
    <property type="molecule type" value="Genomic_DNA"/>
</dbReference>